<evidence type="ECO:0000313" key="12">
    <source>
        <dbReference type="Proteomes" id="UP000791440"/>
    </source>
</evidence>
<dbReference type="Pfam" id="PF17745">
    <property type="entry name" value="Ydr279_N"/>
    <property type="match status" value="1"/>
</dbReference>
<dbReference type="FunFam" id="1.10.20.120:FF:000002">
    <property type="entry name" value="Ribonuclease H2 subunit B"/>
    <property type="match status" value="1"/>
</dbReference>
<protein>
    <recommendedName>
        <fullName evidence="4">Ribonuclease H2 subunit B</fullName>
    </recommendedName>
    <alternativeName>
        <fullName evidence="7">Ribonuclease HI subunit B</fullName>
    </alternativeName>
</protein>
<dbReference type="PANTHER" id="PTHR13383:SF11">
    <property type="entry name" value="RIBONUCLEASE H2 SUBUNIT B"/>
    <property type="match status" value="1"/>
</dbReference>
<sequence length="309" mass="35529">MSTRSKRAKDAAQTNKVIYKRVENSWVLLVRDSLLENNNFSIVTLPHPAHSQPSKYCLDDNQKKIFEVVTFKEPHRSWFIGDTVKSDGSLQILTPINPLFLVLPRLREQCSDKAIPLEDLLSEKGFNRILDYVPQMDSIADLKGPPDLKAYKYNEEKTLNWLEERVRKLSGVLREKNIHVTSGAVSATFVTSKLENDNIDEEFYLRYAHGVISEYIQDDLMQSLEKRFNFKPELIETIGHKRKSEEESDSKKEVKKIKREKSEAVSTNELAYSQVSPEVKKPKTLTSKEKARQKAASGTKTISSFFMKK</sequence>
<dbReference type="PANTHER" id="PTHR13383">
    <property type="entry name" value="RIBONUCLEASE H2 SUBUNIT B"/>
    <property type="match status" value="1"/>
</dbReference>
<evidence type="ECO:0000256" key="6">
    <source>
        <dbReference type="ARBA" id="ARBA00024778"/>
    </source>
</evidence>
<dbReference type="EMBL" id="JH668441">
    <property type="protein sequence ID" value="KAG6453269.1"/>
    <property type="molecule type" value="Genomic_DNA"/>
</dbReference>
<evidence type="ECO:0000259" key="10">
    <source>
        <dbReference type="Pfam" id="PF17745"/>
    </source>
</evidence>
<comment type="similarity">
    <text evidence="2">Belongs to the RNase H2 subunit B family.</text>
</comment>
<feature type="compositionally biased region" description="Polar residues" evidence="8">
    <location>
        <begin position="296"/>
        <end position="309"/>
    </location>
</feature>
<evidence type="ECO:0000256" key="8">
    <source>
        <dbReference type="SAM" id="MobiDB-lite"/>
    </source>
</evidence>
<dbReference type="InterPro" id="IPR019024">
    <property type="entry name" value="RNase_H2_suB_wHTH"/>
</dbReference>
<dbReference type="InterPro" id="IPR040456">
    <property type="entry name" value="RNase_H2_suB"/>
</dbReference>
<evidence type="ECO:0000256" key="4">
    <source>
        <dbReference type="ARBA" id="ARBA00019062"/>
    </source>
</evidence>
<feature type="domain" description="Ribonuclease H2 subunit B wHTH" evidence="9">
    <location>
        <begin position="100"/>
        <end position="224"/>
    </location>
</feature>
<feature type="compositionally biased region" description="Basic and acidic residues" evidence="8">
    <location>
        <begin position="243"/>
        <end position="252"/>
    </location>
</feature>
<comment type="function">
    <text evidence="6">Non catalytic subunit of RNase H2, an endonuclease that specifically degrades the RNA of RNA:DNA hybrids. Participates in DNA replication, possibly by mediating the removal of lagging-strand Okazaki fragment RNA primers during DNA replication. Mediates the excision of single ribonucleotides from DNA:RNA duplexes.</text>
</comment>
<dbReference type="AlphaFoldDB" id="A0A921Z8M1"/>
<dbReference type="GO" id="GO:0006401">
    <property type="term" value="P:RNA catabolic process"/>
    <property type="evidence" value="ECO:0007669"/>
    <property type="project" value="TreeGrafter"/>
</dbReference>
<dbReference type="Gene3D" id="1.10.20.120">
    <property type="match status" value="1"/>
</dbReference>
<evidence type="ECO:0000256" key="1">
    <source>
        <dbReference type="ARBA" id="ARBA00004123"/>
    </source>
</evidence>
<feature type="domain" description="Rnh202 triple barrel" evidence="10">
    <location>
        <begin position="37"/>
        <end position="97"/>
    </location>
</feature>
<keyword evidence="12" id="KW-1185">Reference proteome</keyword>
<evidence type="ECO:0000256" key="3">
    <source>
        <dbReference type="ARBA" id="ARBA00011277"/>
    </source>
</evidence>
<feature type="compositionally biased region" description="Basic and acidic residues" evidence="8">
    <location>
        <begin position="278"/>
        <end position="292"/>
    </location>
</feature>
<keyword evidence="5" id="KW-0539">Nucleus</keyword>
<comment type="caution">
    <text evidence="11">The sequence shown here is derived from an EMBL/GenBank/DDBJ whole genome shotgun (WGS) entry which is preliminary data.</text>
</comment>
<dbReference type="Pfam" id="PF09468">
    <property type="entry name" value="RNase_H2-Ydr279"/>
    <property type="match status" value="1"/>
</dbReference>
<comment type="subcellular location">
    <subcellularLocation>
        <location evidence="1">Nucleus</location>
    </subcellularLocation>
</comment>
<dbReference type="InterPro" id="IPR041195">
    <property type="entry name" value="Rnh202_N"/>
</dbReference>
<accession>A0A921Z8M1</accession>
<dbReference type="CDD" id="cd09270">
    <property type="entry name" value="RNase_H2-B"/>
    <property type="match status" value="1"/>
</dbReference>
<evidence type="ECO:0000256" key="5">
    <source>
        <dbReference type="ARBA" id="ARBA00023242"/>
    </source>
</evidence>
<name>A0A921Z8M1_MANSE</name>
<proteinExistence type="inferred from homology"/>
<evidence type="ECO:0000313" key="11">
    <source>
        <dbReference type="EMBL" id="KAG6453269.1"/>
    </source>
</evidence>
<comment type="subunit">
    <text evidence="3">The RNase H2 complex is a heterotrimer composed of the catalytic subunit RNASEH2A and the non-catalytic subunits RNASEH2B and RNASEH2C.</text>
</comment>
<dbReference type="Proteomes" id="UP000791440">
    <property type="component" value="Unassembled WGS sequence"/>
</dbReference>
<gene>
    <name evidence="11" type="ORF">O3G_MSEX008095</name>
</gene>
<evidence type="ECO:0000259" key="9">
    <source>
        <dbReference type="Pfam" id="PF09468"/>
    </source>
</evidence>
<dbReference type="GO" id="GO:0032299">
    <property type="term" value="C:ribonuclease H2 complex"/>
    <property type="evidence" value="ECO:0007669"/>
    <property type="project" value="InterPro"/>
</dbReference>
<evidence type="ECO:0000256" key="7">
    <source>
        <dbReference type="ARBA" id="ARBA00033464"/>
    </source>
</evidence>
<feature type="compositionally biased region" description="Polar residues" evidence="8">
    <location>
        <begin position="264"/>
        <end position="276"/>
    </location>
</feature>
<reference evidence="11" key="1">
    <citation type="journal article" date="2016" name="Insect Biochem. Mol. Biol.">
        <title>Multifaceted biological insights from a draft genome sequence of the tobacco hornworm moth, Manduca sexta.</title>
        <authorList>
            <person name="Kanost M.R."/>
            <person name="Arrese E.L."/>
            <person name="Cao X."/>
            <person name="Chen Y.R."/>
            <person name="Chellapilla S."/>
            <person name="Goldsmith M.R."/>
            <person name="Grosse-Wilde E."/>
            <person name="Heckel D.G."/>
            <person name="Herndon N."/>
            <person name="Jiang H."/>
            <person name="Papanicolaou A."/>
            <person name="Qu J."/>
            <person name="Soulages J.L."/>
            <person name="Vogel H."/>
            <person name="Walters J."/>
            <person name="Waterhouse R.M."/>
            <person name="Ahn S.J."/>
            <person name="Almeida F.C."/>
            <person name="An C."/>
            <person name="Aqrawi P."/>
            <person name="Bretschneider A."/>
            <person name="Bryant W.B."/>
            <person name="Bucks S."/>
            <person name="Chao H."/>
            <person name="Chevignon G."/>
            <person name="Christen J.M."/>
            <person name="Clarke D.F."/>
            <person name="Dittmer N.T."/>
            <person name="Ferguson L.C.F."/>
            <person name="Garavelou S."/>
            <person name="Gordon K.H.J."/>
            <person name="Gunaratna R.T."/>
            <person name="Han Y."/>
            <person name="Hauser F."/>
            <person name="He Y."/>
            <person name="Heidel-Fischer H."/>
            <person name="Hirsh A."/>
            <person name="Hu Y."/>
            <person name="Jiang H."/>
            <person name="Kalra D."/>
            <person name="Klinner C."/>
            <person name="Konig C."/>
            <person name="Kovar C."/>
            <person name="Kroll A.R."/>
            <person name="Kuwar S.S."/>
            <person name="Lee S.L."/>
            <person name="Lehman R."/>
            <person name="Li K."/>
            <person name="Li Z."/>
            <person name="Liang H."/>
            <person name="Lovelace S."/>
            <person name="Lu Z."/>
            <person name="Mansfield J.H."/>
            <person name="McCulloch K.J."/>
            <person name="Mathew T."/>
            <person name="Morton B."/>
            <person name="Muzny D.M."/>
            <person name="Neunemann D."/>
            <person name="Ongeri F."/>
            <person name="Pauchet Y."/>
            <person name="Pu L.L."/>
            <person name="Pyrousis I."/>
            <person name="Rao X.J."/>
            <person name="Redding A."/>
            <person name="Roesel C."/>
            <person name="Sanchez-Gracia A."/>
            <person name="Schaack S."/>
            <person name="Shukla A."/>
            <person name="Tetreau G."/>
            <person name="Wang Y."/>
            <person name="Xiong G.H."/>
            <person name="Traut W."/>
            <person name="Walsh T.K."/>
            <person name="Worley K.C."/>
            <person name="Wu D."/>
            <person name="Wu W."/>
            <person name="Wu Y.Q."/>
            <person name="Zhang X."/>
            <person name="Zou Z."/>
            <person name="Zucker H."/>
            <person name="Briscoe A.D."/>
            <person name="Burmester T."/>
            <person name="Clem R.J."/>
            <person name="Feyereisen R."/>
            <person name="Grimmelikhuijzen C.J.P."/>
            <person name="Hamodrakas S.J."/>
            <person name="Hansson B.S."/>
            <person name="Huguet E."/>
            <person name="Jermiin L.S."/>
            <person name="Lan Q."/>
            <person name="Lehman H.K."/>
            <person name="Lorenzen M."/>
            <person name="Merzendorfer H."/>
            <person name="Michalopoulos I."/>
            <person name="Morton D.B."/>
            <person name="Muthukrishnan S."/>
            <person name="Oakeshott J.G."/>
            <person name="Palmer W."/>
            <person name="Park Y."/>
            <person name="Passarelli A.L."/>
            <person name="Rozas J."/>
            <person name="Schwartz L.M."/>
            <person name="Smith W."/>
            <person name="Southgate A."/>
            <person name="Vilcinskas A."/>
            <person name="Vogt R."/>
            <person name="Wang P."/>
            <person name="Werren J."/>
            <person name="Yu X.Q."/>
            <person name="Zhou J.J."/>
            <person name="Brown S.J."/>
            <person name="Scherer S.E."/>
            <person name="Richards S."/>
            <person name="Blissard G.W."/>
        </authorList>
    </citation>
    <scope>NUCLEOTIDE SEQUENCE</scope>
</reference>
<dbReference type="GO" id="GO:0005654">
    <property type="term" value="C:nucleoplasm"/>
    <property type="evidence" value="ECO:0007669"/>
    <property type="project" value="TreeGrafter"/>
</dbReference>
<evidence type="ECO:0000256" key="2">
    <source>
        <dbReference type="ARBA" id="ARBA00009823"/>
    </source>
</evidence>
<organism evidence="11 12">
    <name type="scientific">Manduca sexta</name>
    <name type="common">Tobacco hawkmoth</name>
    <name type="synonym">Tobacco hornworm</name>
    <dbReference type="NCBI Taxonomy" id="7130"/>
    <lineage>
        <taxon>Eukaryota</taxon>
        <taxon>Metazoa</taxon>
        <taxon>Ecdysozoa</taxon>
        <taxon>Arthropoda</taxon>
        <taxon>Hexapoda</taxon>
        <taxon>Insecta</taxon>
        <taxon>Pterygota</taxon>
        <taxon>Neoptera</taxon>
        <taxon>Endopterygota</taxon>
        <taxon>Lepidoptera</taxon>
        <taxon>Glossata</taxon>
        <taxon>Ditrysia</taxon>
        <taxon>Bombycoidea</taxon>
        <taxon>Sphingidae</taxon>
        <taxon>Sphinginae</taxon>
        <taxon>Sphingini</taxon>
        <taxon>Manduca</taxon>
    </lineage>
</organism>
<feature type="region of interest" description="Disordered" evidence="8">
    <location>
        <begin position="241"/>
        <end position="309"/>
    </location>
</feature>
<reference evidence="11" key="2">
    <citation type="submission" date="2020-12" db="EMBL/GenBank/DDBJ databases">
        <authorList>
            <person name="Kanost M."/>
        </authorList>
    </citation>
    <scope>NUCLEOTIDE SEQUENCE</scope>
</reference>
<dbReference type="Gene3D" id="2.20.25.530">
    <property type="match status" value="1"/>
</dbReference>